<evidence type="ECO:0000256" key="6">
    <source>
        <dbReference type="ARBA" id="ARBA00023136"/>
    </source>
</evidence>
<evidence type="ECO:0000256" key="11">
    <source>
        <dbReference type="PROSITE-ProRule" id="PRU00278"/>
    </source>
</evidence>
<dbReference type="Pfam" id="PF13616">
    <property type="entry name" value="Rotamase_3"/>
    <property type="match status" value="1"/>
</dbReference>
<reference evidence="13 14" key="1">
    <citation type="submission" date="2023-11" db="EMBL/GenBank/DDBJ databases">
        <title>Draft genome of Azohydromonas lata strain H1 (DSM1123), a polyhydroxyalkanoate producer.</title>
        <authorList>
            <person name="Traversa D."/>
            <person name="D'Addabbo P."/>
            <person name="Pazzani C."/>
            <person name="Manzari C."/>
            <person name="Chiara M."/>
            <person name="Scrascia M."/>
        </authorList>
    </citation>
    <scope>NUCLEOTIDE SEQUENCE [LARGE SCALE GENOMIC DNA]</scope>
    <source>
        <strain evidence="13 14">H1</strain>
    </source>
</reference>
<keyword evidence="7" id="KW-0143">Chaperone</keyword>
<evidence type="ECO:0000313" key="13">
    <source>
        <dbReference type="EMBL" id="MDZ5459033.1"/>
    </source>
</evidence>
<comment type="subcellular location">
    <subcellularLocation>
        <location evidence="1">Cell inner membrane</location>
        <topology evidence="1">Single-pass type II membrane protein</topology>
        <orientation evidence="1">Periplasmic side</orientation>
    </subcellularLocation>
</comment>
<dbReference type="PANTHER" id="PTHR47529">
    <property type="entry name" value="PEPTIDYL-PROLYL CIS-TRANS ISOMERASE D"/>
    <property type="match status" value="1"/>
</dbReference>
<dbReference type="Proteomes" id="UP001293718">
    <property type="component" value="Unassembled WGS sequence"/>
</dbReference>
<dbReference type="PANTHER" id="PTHR47529:SF1">
    <property type="entry name" value="PERIPLASMIC CHAPERONE PPID"/>
    <property type="match status" value="1"/>
</dbReference>
<dbReference type="InterPro" id="IPR052029">
    <property type="entry name" value="PpiD_chaperone"/>
</dbReference>
<keyword evidence="11" id="KW-0413">Isomerase</keyword>
<dbReference type="EMBL" id="JAXOJX010000037">
    <property type="protein sequence ID" value="MDZ5459033.1"/>
    <property type="molecule type" value="Genomic_DNA"/>
</dbReference>
<evidence type="ECO:0000256" key="9">
    <source>
        <dbReference type="ARBA" id="ARBA00040743"/>
    </source>
</evidence>
<evidence type="ECO:0000256" key="8">
    <source>
        <dbReference type="ARBA" id="ARBA00038408"/>
    </source>
</evidence>
<dbReference type="Gene3D" id="3.10.50.40">
    <property type="match status" value="1"/>
</dbReference>
<evidence type="ECO:0000256" key="7">
    <source>
        <dbReference type="ARBA" id="ARBA00023186"/>
    </source>
</evidence>
<evidence type="ECO:0000256" key="10">
    <source>
        <dbReference type="ARBA" id="ARBA00042775"/>
    </source>
</evidence>
<keyword evidence="5" id="KW-1133">Transmembrane helix</keyword>
<keyword evidence="11" id="KW-0697">Rotamase</keyword>
<protein>
    <recommendedName>
        <fullName evidence="9">Periplasmic chaperone PpiD</fullName>
    </recommendedName>
    <alternativeName>
        <fullName evidence="10">Periplasmic folding chaperone</fullName>
    </alternativeName>
</protein>
<keyword evidence="14" id="KW-1185">Reference proteome</keyword>
<feature type="domain" description="PpiC" evidence="12">
    <location>
        <begin position="265"/>
        <end position="368"/>
    </location>
</feature>
<dbReference type="SUPFAM" id="SSF109998">
    <property type="entry name" value="Triger factor/SurA peptide-binding domain-like"/>
    <property type="match status" value="1"/>
</dbReference>
<evidence type="ECO:0000313" key="14">
    <source>
        <dbReference type="Proteomes" id="UP001293718"/>
    </source>
</evidence>
<dbReference type="InterPro" id="IPR027304">
    <property type="entry name" value="Trigger_fact/SurA_dom_sf"/>
</dbReference>
<comment type="similarity">
    <text evidence="8">Belongs to the PpiD chaperone family.</text>
</comment>
<accession>A0ABU5IJF7</accession>
<evidence type="ECO:0000256" key="2">
    <source>
        <dbReference type="ARBA" id="ARBA00022475"/>
    </source>
</evidence>
<keyword evidence="2" id="KW-1003">Cell membrane</keyword>
<keyword evidence="3" id="KW-0997">Cell inner membrane</keyword>
<evidence type="ECO:0000256" key="5">
    <source>
        <dbReference type="ARBA" id="ARBA00022989"/>
    </source>
</evidence>
<keyword evidence="4" id="KW-0812">Transmembrane</keyword>
<organism evidence="13 14">
    <name type="scientific">Azohydromonas lata</name>
    <dbReference type="NCBI Taxonomy" id="45677"/>
    <lineage>
        <taxon>Bacteria</taxon>
        <taxon>Pseudomonadati</taxon>
        <taxon>Pseudomonadota</taxon>
        <taxon>Betaproteobacteria</taxon>
        <taxon>Burkholderiales</taxon>
        <taxon>Sphaerotilaceae</taxon>
        <taxon>Azohydromonas</taxon>
    </lineage>
</organism>
<dbReference type="InterPro" id="IPR000297">
    <property type="entry name" value="PPIase_PpiC"/>
</dbReference>
<name>A0ABU5IJF7_9BURK</name>
<dbReference type="PROSITE" id="PS50198">
    <property type="entry name" value="PPIC_PPIASE_2"/>
    <property type="match status" value="1"/>
</dbReference>
<evidence type="ECO:0000259" key="12">
    <source>
        <dbReference type="PROSITE" id="PS50198"/>
    </source>
</evidence>
<sequence>MFDFVRTHTRLLQFLLVLLVFPSFVFFGVQGYSRFTEGANATVAEVDGHAITQQQWDAAHQQQAERMRRQMPGVDAKLLDSPQFKRETLDQLVRERVLLAAAEKQHLAVSDERLKRLFINDPQYAFLRKPDNSINTDMLAAQGMSSAEFAERLRRDLTLRQVLDGVMATGPAMPAAQKVALDALLQQRQVQVQRFTAADYASRVSPTDAELKAYYDGHQALFTAPEQASIEYVVLDVAALQQDVSVSEDDLRKYYDENAARYTSAEERRASHILIASDKDQPAAERAKAKAKAEALLAELRKNSASFADVAKKESQDPGSAQKGGDLDFFARGAMVKPFEDAAFAMKPGEISNVVESDFGYHIIRLDAVRGGEKKPFDAVRPEIEAEVKKQLAQRRYTEAAEQFTNTVYEQSDSLQPVVDKLKLKKQAATVQRTPAPAATGALASPKLLEAIFSNDVLRNKRNTEAVEIGANQLASARVVQYQPERTRPFEEVQLQVRERVVAEQALALARKDGEKRLAQLKEGGDAAAASLPAAVTVSRLERGDLSPAALEAVLRADASKLPALLGAETPQGYVVARLLKVEPPKESPQLAALQGQYAQAWAAAEGRAYYEALKKRFDVKIKAPAVAAVPAEGAASTNSR</sequence>
<gene>
    <name evidence="13" type="ORF">SM757_20860</name>
</gene>
<dbReference type="Pfam" id="PF13624">
    <property type="entry name" value="SurA_N_3"/>
    <property type="match status" value="1"/>
</dbReference>
<proteinExistence type="inferred from homology"/>
<keyword evidence="6" id="KW-0472">Membrane</keyword>
<evidence type="ECO:0000256" key="3">
    <source>
        <dbReference type="ARBA" id="ARBA00022519"/>
    </source>
</evidence>
<evidence type="ECO:0000256" key="4">
    <source>
        <dbReference type="ARBA" id="ARBA00022692"/>
    </source>
</evidence>
<dbReference type="InterPro" id="IPR046357">
    <property type="entry name" value="PPIase_dom_sf"/>
</dbReference>
<evidence type="ECO:0000256" key="1">
    <source>
        <dbReference type="ARBA" id="ARBA00004382"/>
    </source>
</evidence>
<comment type="caution">
    <text evidence="13">The sequence shown here is derived from an EMBL/GenBank/DDBJ whole genome shotgun (WGS) entry which is preliminary data.</text>
</comment>
<dbReference type="RefSeq" id="WP_322466902.1">
    <property type="nucleotide sequence ID" value="NZ_JAXOJX010000037.1"/>
</dbReference>
<dbReference type="Gene3D" id="1.10.4030.10">
    <property type="entry name" value="Porin chaperone SurA, peptide-binding domain"/>
    <property type="match status" value="1"/>
</dbReference>
<dbReference type="SUPFAM" id="SSF54534">
    <property type="entry name" value="FKBP-like"/>
    <property type="match status" value="1"/>
</dbReference>